<keyword evidence="3" id="KW-0378">Hydrolase</keyword>
<proteinExistence type="inferred from homology"/>
<accession>A0A164VGC4</accession>
<dbReference type="CDD" id="cd07522">
    <property type="entry name" value="HAD_cN-II"/>
    <property type="match status" value="1"/>
</dbReference>
<keyword evidence="4" id="KW-0460">Magnesium</keyword>
<dbReference type="Gene3D" id="3.40.50.1000">
    <property type="entry name" value="HAD superfamily/HAD-like"/>
    <property type="match status" value="1"/>
</dbReference>
<comment type="caution">
    <text evidence="5">The sequence shown here is derived from an EMBL/GenBank/DDBJ whole genome shotgun (WGS) entry which is preliminary data.</text>
</comment>
<dbReference type="OrthoDB" id="409330at2759"/>
<dbReference type="EMBL" id="LRGB01001361">
    <property type="protein sequence ID" value="KZS12296.1"/>
    <property type="molecule type" value="Genomic_DNA"/>
</dbReference>
<reference evidence="5 6" key="1">
    <citation type="submission" date="2016-03" db="EMBL/GenBank/DDBJ databases">
        <title>EvidentialGene: Evidence-directed Construction of Genes on Genomes.</title>
        <authorList>
            <person name="Gilbert D.G."/>
            <person name="Choi J.-H."/>
            <person name="Mockaitis K."/>
            <person name="Colbourne J."/>
            <person name="Pfrender M."/>
        </authorList>
    </citation>
    <scope>NUCLEOTIDE SEQUENCE [LARGE SCALE GENOMIC DNA]</scope>
    <source>
        <strain evidence="5 6">Xinb3</strain>
        <tissue evidence="5">Complete organism</tissue>
    </source>
</reference>
<dbReference type="NCBIfam" id="TIGR02244">
    <property type="entry name" value="HAD-IG-Ncltidse"/>
    <property type="match status" value="1"/>
</dbReference>
<dbReference type="InterPro" id="IPR008380">
    <property type="entry name" value="HAD-SF_hydro_IG_5-nucl"/>
</dbReference>
<protein>
    <submittedName>
        <fullName evidence="5">5'-nucleotidase domain-containing protein 4</fullName>
    </submittedName>
</protein>
<comment type="similarity">
    <text evidence="1">Belongs to the 5'(3')-deoxyribonucleotidase family.</text>
</comment>
<evidence type="ECO:0000313" key="5">
    <source>
        <dbReference type="EMBL" id="KZS12296.1"/>
    </source>
</evidence>
<keyword evidence="2" id="KW-0479">Metal-binding</keyword>
<evidence type="ECO:0000256" key="4">
    <source>
        <dbReference type="ARBA" id="ARBA00022842"/>
    </source>
</evidence>
<dbReference type="InterPro" id="IPR023214">
    <property type="entry name" value="HAD_sf"/>
</dbReference>
<gene>
    <name evidence="5" type="ORF">APZ42_022382</name>
</gene>
<dbReference type="Proteomes" id="UP000076858">
    <property type="component" value="Unassembled WGS sequence"/>
</dbReference>
<dbReference type="PANTHER" id="PTHR12103">
    <property type="entry name" value="5'-NUCLEOTIDASE DOMAIN-CONTAINING"/>
    <property type="match status" value="1"/>
</dbReference>
<evidence type="ECO:0000256" key="3">
    <source>
        <dbReference type="ARBA" id="ARBA00022801"/>
    </source>
</evidence>
<dbReference type="GO" id="GO:0008253">
    <property type="term" value="F:5'-nucleotidase activity"/>
    <property type="evidence" value="ECO:0007669"/>
    <property type="project" value="TreeGrafter"/>
</dbReference>
<dbReference type="GO" id="GO:0046872">
    <property type="term" value="F:metal ion binding"/>
    <property type="evidence" value="ECO:0007669"/>
    <property type="project" value="UniProtKB-KW"/>
</dbReference>
<dbReference type="PANTHER" id="PTHR12103:SF12">
    <property type="entry name" value="FI20020P1"/>
    <property type="match status" value="1"/>
</dbReference>
<dbReference type="InterPro" id="IPR036412">
    <property type="entry name" value="HAD-like_sf"/>
</dbReference>
<evidence type="ECO:0000256" key="2">
    <source>
        <dbReference type="ARBA" id="ARBA00022723"/>
    </source>
</evidence>
<evidence type="ECO:0000313" key="6">
    <source>
        <dbReference type="Proteomes" id="UP000076858"/>
    </source>
</evidence>
<sequence>MQINCSGIYSSGEQNWVCVEIKHATEGSEKKLKKENNVLMCLNWKLQETNISLEPITGITSATTLILVFHLREMCNLMRKLILKTLHLPKYFSLPPTFSLSQKSFLSNVSFLENAYENAKAYCKGKKPPPDVDVDGVFATNELDLDKVSVYGFDYDYTLACYKESVDHLIYNLGRETLVRKLKYPSDIMKLNYEPGFAVRGLHFDIGKGLLLKVDSFHQIQLGCVYRGLTPLSDEDVLNLYGQHYIPADYLESYVHNGSQQGSSKMAHLADLFSVPEMSLLCNTTEYFVNNNLDYHPDILFRDVKSAVQSIHPVMHQTVQKNPEDYLEKDPLLELFFDRLINAGKKLFLVTNSPFNFVNKGMQYLIGEHWRDIFDVIIVQARKPKFFTDENRPFRVYDLHQQDHVWDKVHNLEKGRVYCEGNVRQLQGMTGWKGRSVLYFGDHPYTDLADASIVHGWKTGAIIKELTSEIKTLNKPEFKWYVNWLQVLQQLIEEHQDVEDEPSQQLIKHWIGERDELRKETKHVFNKQFGSLFRTYHNPTYFSRRLFRFADVYTSNVTNLLRFSPKHTFYARRGALPHEYRSWFV</sequence>
<dbReference type="SUPFAM" id="SSF56784">
    <property type="entry name" value="HAD-like"/>
    <property type="match status" value="1"/>
</dbReference>
<keyword evidence="6" id="KW-1185">Reference proteome</keyword>
<dbReference type="STRING" id="35525.A0A164VGC4"/>
<evidence type="ECO:0000256" key="1">
    <source>
        <dbReference type="ARBA" id="ARBA00009589"/>
    </source>
</evidence>
<dbReference type="Pfam" id="PF05761">
    <property type="entry name" value="5_nucleotid"/>
    <property type="match status" value="1"/>
</dbReference>
<organism evidence="5 6">
    <name type="scientific">Daphnia magna</name>
    <dbReference type="NCBI Taxonomy" id="35525"/>
    <lineage>
        <taxon>Eukaryota</taxon>
        <taxon>Metazoa</taxon>
        <taxon>Ecdysozoa</taxon>
        <taxon>Arthropoda</taxon>
        <taxon>Crustacea</taxon>
        <taxon>Branchiopoda</taxon>
        <taxon>Diplostraca</taxon>
        <taxon>Cladocera</taxon>
        <taxon>Anomopoda</taxon>
        <taxon>Daphniidae</taxon>
        <taxon>Daphnia</taxon>
    </lineage>
</organism>
<dbReference type="AlphaFoldDB" id="A0A164VGC4"/>
<name>A0A164VGC4_9CRUS</name>